<feature type="transmembrane region" description="Helical" evidence="6">
    <location>
        <begin position="296"/>
        <end position="320"/>
    </location>
</feature>
<feature type="transmembrane region" description="Helical" evidence="6">
    <location>
        <begin position="341"/>
        <end position="361"/>
    </location>
</feature>
<keyword evidence="2" id="KW-1003">Cell membrane</keyword>
<dbReference type="Pfam" id="PF03606">
    <property type="entry name" value="DcuC"/>
    <property type="match status" value="1"/>
</dbReference>
<dbReference type="EMBL" id="VIKR01000002">
    <property type="protein sequence ID" value="TQV75489.1"/>
    <property type="molecule type" value="Genomic_DNA"/>
</dbReference>
<comment type="caution">
    <text evidence="7">The sequence shown here is derived from an EMBL/GenBank/DDBJ whole genome shotgun (WGS) entry which is preliminary data.</text>
</comment>
<accession>A0A545TE44</accession>
<feature type="transmembrane region" description="Helical" evidence="6">
    <location>
        <begin position="469"/>
        <end position="491"/>
    </location>
</feature>
<feature type="transmembrane region" description="Helical" evidence="6">
    <location>
        <begin position="12"/>
        <end position="32"/>
    </location>
</feature>
<evidence type="ECO:0000256" key="1">
    <source>
        <dbReference type="ARBA" id="ARBA00004651"/>
    </source>
</evidence>
<evidence type="ECO:0000256" key="2">
    <source>
        <dbReference type="ARBA" id="ARBA00022475"/>
    </source>
</evidence>
<comment type="subcellular location">
    <subcellularLocation>
        <location evidence="1">Cell membrane</location>
        <topology evidence="1">Multi-pass membrane protein</topology>
    </subcellularLocation>
</comment>
<keyword evidence="3 6" id="KW-0812">Transmembrane</keyword>
<feature type="transmembrane region" description="Helical" evidence="6">
    <location>
        <begin position="222"/>
        <end position="244"/>
    </location>
</feature>
<feature type="transmembrane region" description="Helical" evidence="6">
    <location>
        <begin position="102"/>
        <end position="121"/>
    </location>
</feature>
<evidence type="ECO:0000256" key="3">
    <source>
        <dbReference type="ARBA" id="ARBA00022692"/>
    </source>
</evidence>
<feature type="transmembrane region" description="Helical" evidence="6">
    <location>
        <begin position="272"/>
        <end position="290"/>
    </location>
</feature>
<dbReference type="PANTHER" id="PTHR43652">
    <property type="entry name" value="BASIC AMINO ACID ANTIPORTER YFCC-RELATED"/>
    <property type="match status" value="1"/>
</dbReference>
<evidence type="ECO:0000313" key="7">
    <source>
        <dbReference type="EMBL" id="TQV75489.1"/>
    </source>
</evidence>
<evidence type="ECO:0000256" key="4">
    <source>
        <dbReference type="ARBA" id="ARBA00022989"/>
    </source>
</evidence>
<dbReference type="GO" id="GO:0005886">
    <property type="term" value="C:plasma membrane"/>
    <property type="evidence" value="ECO:0007669"/>
    <property type="project" value="UniProtKB-SubCell"/>
</dbReference>
<dbReference type="PANTHER" id="PTHR43652:SF2">
    <property type="entry name" value="BASIC AMINO ACID ANTIPORTER YFCC-RELATED"/>
    <property type="match status" value="1"/>
</dbReference>
<reference evidence="7 8" key="1">
    <citation type="submission" date="2019-06" db="EMBL/GenBank/DDBJ databases">
        <title>Draft genome of Aliikangiella marina GYP-15.</title>
        <authorList>
            <person name="Wang G."/>
        </authorList>
    </citation>
    <scope>NUCLEOTIDE SEQUENCE [LARGE SCALE GENOMIC DNA]</scope>
    <source>
        <strain evidence="7 8">GYP-15</strain>
    </source>
</reference>
<dbReference type="Proteomes" id="UP000317839">
    <property type="component" value="Unassembled WGS sequence"/>
</dbReference>
<proteinExistence type="predicted"/>
<keyword evidence="8" id="KW-1185">Reference proteome</keyword>
<organism evidence="7 8">
    <name type="scientific">Aliikangiella marina</name>
    <dbReference type="NCBI Taxonomy" id="1712262"/>
    <lineage>
        <taxon>Bacteria</taxon>
        <taxon>Pseudomonadati</taxon>
        <taxon>Pseudomonadota</taxon>
        <taxon>Gammaproteobacteria</taxon>
        <taxon>Oceanospirillales</taxon>
        <taxon>Pleioneaceae</taxon>
        <taxon>Aliikangiella</taxon>
    </lineage>
</organism>
<keyword evidence="5 6" id="KW-0472">Membrane</keyword>
<gene>
    <name evidence="7" type="primary">yfcC</name>
    <name evidence="7" type="ORF">FLL45_11270</name>
</gene>
<dbReference type="NCBIfam" id="NF008611">
    <property type="entry name" value="PRK11588.1"/>
    <property type="match status" value="1"/>
</dbReference>
<evidence type="ECO:0000256" key="5">
    <source>
        <dbReference type="ARBA" id="ARBA00023136"/>
    </source>
</evidence>
<sequence length="493" mass="52872">MIKFSQIKVPDTLVIILVLMSVAWMVTGVVPVGSFETKSVTYEFNDKSITKQVLDAESFRYRVDESGNSETNMSTLFSGEANSGFLNAVFDGITRGDRNGGAVGIIAFLLIIGGAFGVIMAPTSIHKSMLRLLVLTKGHDLLTIPILCLVFSLGGAVFGMGEEAIAFAMLLTPIMIAQGYNAIIAVLCTYVATQIGFATSWMNPFNVAVAQGLAEVPMLSGAGFRFIMWLTFTVALMIFATAYAKSIKSTSLNEKNQQLQYEKIKLESQMSLGDRLILINLFAGIAWVIWGVSMRGYYIAEIASQFFTIGLTSALITLIFKLDNLSVDNLAAAFKKGAADLVPVVLIVGFAQGILIILGGADPKQASALNTILYSTAQAIDGLPEMLSAFCMLGFQAVFNFFVTSGSGQAALTMPLLAPIADLVDVTRQTAVLTFQLGDGLTNIIVPTSAPLMGSLGVAGINWNDWAGFIWKFLLFNLFLAFAFVAMAVVIGF</sequence>
<dbReference type="RefSeq" id="WP_142942103.1">
    <property type="nucleotide sequence ID" value="NZ_VIKR01000002.1"/>
</dbReference>
<name>A0A545TE44_9GAMM</name>
<dbReference type="InterPro" id="IPR051679">
    <property type="entry name" value="DASS-Related_Transporters"/>
</dbReference>
<feature type="transmembrane region" description="Helical" evidence="6">
    <location>
        <begin position="182"/>
        <end position="202"/>
    </location>
</feature>
<dbReference type="OrthoDB" id="255482at2"/>
<protein>
    <submittedName>
        <fullName evidence="7">Putative basic amino acid antiporter YfcC</fullName>
    </submittedName>
</protein>
<evidence type="ECO:0000256" key="6">
    <source>
        <dbReference type="SAM" id="Phobius"/>
    </source>
</evidence>
<dbReference type="InterPro" id="IPR018385">
    <property type="entry name" value="C4_dicarb_anaerob_car-like"/>
</dbReference>
<dbReference type="AlphaFoldDB" id="A0A545TE44"/>
<evidence type="ECO:0000313" key="8">
    <source>
        <dbReference type="Proteomes" id="UP000317839"/>
    </source>
</evidence>
<feature type="transmembrane region" description="Helical" evidence="6">
    <location>
        <begin position="141"/>
        <end position="161"/>
    </location>
</feature>
<keyword evidence="4 6" id="KW-1133">Transmembrane helix</keyword>